<dbReference type="KEGG" id="hqi:H9L05_04505"/>
<evidence type="ECO:0000313" key="4">
    <source>
        <dbReference type="Proteomes" id="UP000516093"/>
    </source>
</evidence>
<evidence type="ECO:0000313" key="3">
    <source>
        <dbReference type="EMBL" id="QNP52965.1"/>
    </source>
</evidence>
<dbReference type="RefSeq" id="WP_187733195.1">
    <property type="nucleotide sequence ID" value="NZ_CP060784.1"/>
</dbReference>
<feature type="signal peptide" evidence="1">
    <location>
        <begin position="1"/>
        <end position="20"/>
    </location>
</feature>
<organism evidence="3 4">
    <name type="scientific">Hymenobacter qilianensis</name>
    <dbReference type="NCBI Taxonomy" id="1385715"/>
    <lineage>
        <taxon>Bacteria</taxon>
        <taxon>Pseudomonadati</taxon>
        <taxon>Bacteroidota</taxon>
        <taxon>Cytophagia</taxon>
        <taxon>Cytophagales</taxon>
        <taxon>Hymenobacteraceae</taxon>
        <taxon>Hymenobacter</taxon>
    </lineage>
</organism>
<evidence type="ECO:0000259" key="2">
    <source>
        <dbReference type="Pfam" id="PF13568"/>
    </source>
</evidence>
<feature type="domain" description="Outer membrane protein beta-barrel" evidence="2">
    <location>
        <begin position="28"/>
        <end position="172"/>
    </location>
</feature>
<accession>A0A7H0GXE9</accession>
<keyword evidence="1" id="KW-0732">Signal</keyword>
<protein>
    <submittedName>
        <fullName evidence="3">PorT family protein</fullName>
    </submittedName>
</protein>
<dbReference type="Pfam" id="PF13568">
    <property type="entry name" value="OMP_b-brl_2"/>
    <property type="match status" value="1"/>
</dbReference>
<reference evidence="3 4" key="1">
    <citation type="submission" date="2020-08" db="EMBL/GenBank/DDBJ databases">
        <title>Genome sequence of Hymenobacter qilianensis JCM 19763T.</title>
        <authorList>
            <person name="Hyun D.-W."/>
            <person name="Bae J.-W."/>
        </authorList>
    </citation>
    <scope>NUCLEOTIDE SEQUENCE [LARGE SCALE GENOMIC DNA]</scope>
    <source>
        <strain evidence="3 4">JCM 19763</strain>
    </source>
</reference>
<proteinExistence type="predicted"/>
<gene>
    <name evidence="3" type="ORF">H9L05_04505</name>
</gene>
<name>A0A7H0GXE9_9BACT</name>
<dbReference type="InterPro" id="IPR025665">
    <property type="entry name" value="Beta-barrel_OMP_2"/>
</dbReference>
<keyword evidence="4" id="KW-1185">Reference proteome</keyword>
<dbReference type="EMBL" id="CP060784">
    <property type="protein sequence ID" value="QNP52965.1"/>
    <property type="molecule type" value="Genomic_DNA"/>
</dbReference>
<dbReference type="AlphaFoldDB" id="A0A7H0GXE9"/>
<evidence type="ECO:0000256" key="1">
    <source>
        <dbReference type="SAM" id="SignalP"/>
    </source>
</evidence>
<dbReference type="Proteomes" id="UP000516093">
    <property type="component" value="Chromosome"/>
</dbReference>
<feature type="chain" id="PRO_5028885204" evidence="1">
    <location>
        <begin position="21"/>
        <end position="205"/>
    </location>
</feature>
<sequence>MIKALLGFLLLLFASTTSYAQLVRLRPGIKVGGNLSSGVGRDVEDSKFRVGYHGGATLNLSVGERFSLQTEGLYTIKGDKSLAYGPNILAELHYLDGLALLRYTVTDIFFEAGPQMGRLLSVKSNLESVTEFSVEEGPFRQTEYGYAVGFGYQDPGGLSAGWRYLGGLSNIFKAVQFSEDETQQLQARNGALQFYVAYRFFNKNK</sequence>